<evidence type="ECO:0000256" key="3">
    <source>
        <dbReference type="ARBA" id="ARBA00022691"/>
    </source>
</evidence>
<accession>A0AAV5MJS6</accession>
<dbReference type="Gene3D" id="2.70.160.11">
    <property type="entry name" value="Hnrnp arginine n-methyltransferase1"/>
    <property type="match status" value="1"/>
</dbReference>
<keyword evidence="3 4" id="KW-0949">S-adenosyl-L-methionine</keyword>
<dbReference type="SUPFAM" id="SSF53335">
    <property type="entry name" value="S-adenosyl-L-methionine-dependent methyltransferases"/>
    <property type="match status" value="1"/>
</dbReference>
<proteinExistence type="predicted"/>
<dbReference type="GO" id="GO:0016274">
    <property type="term" value="F:protein-arginine N-methyltransferase activity"/>
    <property type="evidence" value="ECO:0007669"/>
    <property type="project" value="InterPro"/>
</dbReference>
<dbReference type="InterPro" id="IPR055135">
    <property type="entry name" value="PRMT_dom"/>
</dbReference>
<evidence type="ECO:0000256" key="2">
    <source>
        <dbReference type="ARBA" id="ARBA00022679"/>
    </source>
</evidence>
<keyword evidence="2 4" id="KW-0808">Transferase</keyword>
<dbReference type="GO" id="GO:0032259">
    <property type="term" value="P:methylation"/>
    <property type="evidence" value="ECO:0007669"/>
    <property type="project" value="UniProtKB-KW"/>
</dbReference>
<comment type="caution">
    <text evidence="6">The sequence shown here is derived from an EMBL/GenBank/DDBJ whole genome shotgun (WGS) entry which is preliminary data.</text>
</comment>
<evidence type="ECO:0000313" key="6">
    <source>
        <dbReference type="EMBL" id="GKV50155.1"/>
    </source>
</evidence>
<dbReference type="Proteomes" id="UP001054252">
    <property type="component" value="Unassembled WGS sequence"/>
</dbReference>
<evidence type="ECO:0000259" key="5">
    <source>
        <dbReference type="Pfam" id="PF22528"/>
    </source>
</evidence>
<dbReference type="Gene3D" id="3.40.50.150">
    <property type="entry name" value="Vaccinia Virus protein VP39"/>
    <property type="match status" value="1"/>
</dbReference>
<dbReference type="PANTHER" id="PTHR11006:SF4">
    <property type="entry name" value="PROTEIN ARGININE N-METHYLTRANSFERASE 7"/>
    <property type="match status" value="1"/>
</dbReference>
<keyword evidence="7" id="KW-1185">Reference proteome</keyword>
<feature type="domain" description="Protein arginine N-methyltransferase" evidence="5">
    <location>
        <begin position="196"/>
        <end position="249"/>
    </location>
</feature>
<sequence length="282" mass="30853">MSSESAQRVFQLRLDPLTGNSEWVVIDENEEGPESIKEPLLATTSYLDMLNDSPRNRAYRLAIEKTVTKPCHVLDIGAGTGFLSMMAARAMGLSDSTASLGSSKGMVTACESYLPMVKLMRKVLHRNGMGRSIKVVNKRSDELIVGVDIPSRADVLVSEILDSELLGEGLIPTLQHAHDMLLVQNPLTVPYRATTYGQVKFTEPGICHGFVLWIDWVMDADNAIVLSTGPDHRYWKQGVKLLAKPVAVGIQRSECTSESVSAVVEAIFNPASGELIIKHVFS</sequence>
<keyword evidence="1 4" id="KW-0489">Methyltransferase</keyword>
<dbReference type="PROSITE" id="PS51678">
    <property type="entry name" value="SAM_MT_PRMT"/>
    <property type="match status" value="1"/>
</dbReference>
<dbReference type="GO" id="GO:0042054">
    <property type="term" value="F:histone methyltransferase activity"/>
    <property type="evidence" value="ECO:0007669"/>
    <property type="project" value="TreeGrafter"/>
</dbReference>
<evidence type="ECO:0000256" key="1">
    <source>
        <dbReference type="ARBA" id="ARBA00022603"/>
    </source>
</evidence>
<name>A0AAV5MJS6_9ROSI</name>
<dbReference type="InterPro" id="IPR029063">
    <property type="entry name" value="SAM-dependent_MTases_sf"/>
</dbReference>
<dbReference type="EMBL" id="BPVZ01000343">
    <property type="protein sequence ID" value="GKV50155.1"/>
    <property type="molecule type" value="Genomic_DNA"/>
</dbReference>
<dbReference type="PANTHER" id="PTHR11006">
    <property type="entry name" value="PROTEIN ARGININE N-METHYLTRANSFERASE"/>
    <property type="match status" value="1"/>
</dbReference>
<organism evidence="6 7">
    <name type="scientific">Rubroshorea leprosula</name>
    <dbReference type="NCBI Taxonomy" id="152421"/>
    <lineage>
        <taxon>Eukaryota</taxon>
        <taxon>Viridiplantae</taxon>
        <taxon>Streptophyta</taxon>
        <taxon>Embryophyta</taxon>
        <taxon>Tracheophyta</taxon>
        <taxon>Spermatophyta</taxon>
        <taxon>Magnoliopsida</taxon>
        <taxon>eudicotyledons</taxon>
        <taxon>Gunneridae</taxon>
        <taxon>Pentapetalae</taxon>
        <taxon>rosids</taxon>
        <taxon>malvids</taxon>
        <taxon>Malvales</taxon>
        <taxon>Dipterocarpaceae</taxon>
        <taxon>Rubroshorea</taxon>
    </lineage>
</organism>
<dbReference type="AlphaFoldDB" id="A0AAV5MJS6"/>
<protein>
    <recommendedName>
        <fullName evidence="5">Protein arginine N-methyltransferase domain-containing protein</fullName>
    </recommendedName>
</protein>
<evidence type="ECO:0000256" key="4">
    <source>
        <dbReference type="PROSITE-ProRule" id="PRU01015"/>
    </source>
</evidence>
<dbReference type="Pfam" id="PF22528">
    <property type="entry name" value="PRMT_C"/>
    <property type="match status" value="1"/>
</dbReference>
<evidence type="ECO:0000313" key="7">
    <source>
        <dbReference type="Proteomes" id="UP001054252"/>
    </source>
</evidence>
<dbReference type="FunFam" id="3.40.50.150:FF:000167">
    <property type="entry name" value="Protein arginine N-methyltransferase"/>
    <property type="match status" value="1"/>
</dbReference>
<reference evidence="6 7" key="1">
    <citation type="journal article" date="2021" name="Commun. Biol.">
        <title>The genome of Shorea leprosula (Dipterocarpaceae) highlights the ecological relevance of drought in aseasonal tropical rainforests.</title>
        <authorList>
            <person name="Ng K.K.S."/>
            <person name="Kobayashi M.J."/>
            <person name="Fawcett J.A."/>
            <person name="Hatakeyama M."/>
            <person name="Paape T."/>
            <person name="Ng C.H."/>
            <person name="Ang C.C."/>
            <person name="Tnah L.H."/>
            <person name="Lee C.T."/>
            <person name="Nishiyama T."/>
            <person name="Sese J."/>
            <person name="O'Brien M.J."/>
            <person name="Copetti D."/>
            <person name="Mohd Noor M.I."/>
            <person name="Ong R.C."/>
            <person name="Putra M."/>
            <person name="Sireger I.Z."/>
            <person name="Indrioko S."/>
            <person name="Kosugi Y."/>
            <person name="Izuno A."/>
            <person name="Isagi Y."/>
            <person name="Lee S.L."/>
            <person name="Shimizu K.K."/>
        </authorList>
    </citation>
    <scope>NUCLEOTIDE SEQUENCE [LARGE SCALE GENOMIC DNA]</scope>
    <source>
        <strain evidence="6">214</strain>
    </source>
</reference>
<dbReference type="InterPro" id="IPR025799">
    <property type="entry name" value="Arg_MeTrfase"/>
</dbReference>
<gene>
    <name evidence="6" type="ORF">SLEP1_g56868</name>
</gene>